<dbReference type="AlphaFoldDB" id="E4XPF7"/>
<dbReference type="PANTHER" id="PTHR15031">
    <property type="entry name" value="CARTILAGE INTERMEDIATE LAYER PROTEIN CLIP"/>
    <property type="match status" value="1"/>
</dbReference>
<keyword evidence="4" id="KW-0325">Glycoprotein</keyword>
<organism evidence="6">
    <name type="scientific">Oikopleura dioica</name>
    <name type="common">Tunicate</name>
    <dbReference type="NCBI Taxonomy" id="34765"/>
    <lineage>
        <taxon>Eukaryota</taxon>
        <taxon>Metazoa</taxon>
        <taxon>Chordata</taxon>
        <taxon>Tunicata</taxon>
        <taxon>Appendicularia</taxon>
        <taxon>Copelata</taxon>
        <taxon>Oikopleuridae</taxon>
        <taxon>Oikopleura</taxon>
    </lineage>
</organism>
<reference evidence="6" key="1">
    <citation type="journal article" date="2010" name="Science">
        <title>Plasticity of animal genome architecture unmasked by rapid evolution of a pelagic tunicate.</title>
        <authorList>
            <person name="Denoeud F."/>
            <person name="Henriet S."/>
            <person name="Mungpakdee S."/>
            <person name="Aury J.M."/>
            <person name="Da Silva C."/>
            <person name="Brinkmann H."/>
            <person name="Mikhaleva J."/>
            <person name="Olsen L.C."/>
            <person name="Jubin C."/>
            <person name="Canestro C."/>
            <person name="Bouquet J.M."/>
            <person name="Danks G."/>
            <person name="Poulain J."/>
            <person name="Campsteijn C."/>
            <person name="Adamski M."/>
            <person name="Cross I."/>
            <person name="Yadetie F."/>
            <person name="Muffato M."/>
            <person name="Louis A."/>
            <person name="Butcher S."/>
            <person name="Tsagkogeorga G."/>
            <person name="Konrad A."/>
            <person name="Singh S."/>
            <person name="Jensen M.F."/>
            <person name="Cong E.H."/>
            <person name="Eikeseth-Otteraa H."/>
            <person name="Noel B."/>
            <person name="Anthouard V."/>
            <person name="Porcel B.M."/>
            <person name="Kachouri-Lafond R."/>
            <person name="Nishino A."/>
            <person name="Ugolini M."/>
            <person name="Chourrout P."/>
            <person name="Nishida H."/>
            <person name="Aasland R."/>
            <person name="Huzurbazar S."/>
            <person name="Westhof E."/>
            <person name="Delsuc F."/>
            <person name="Lehrach H."/>
            <person name="Reinhardt R."/>
            <person name="Weissenbach J."/>
            <person name="Roy S.W."/>
            <person name="Artiguenave F."/>
            <person name="Postlethwait J.H."/>
            <person name="Manak J.R."/>
            <person name="Thompson E.M."/>
            <person name="Jaillon O."/>
            <person name="Du Pasquier L."/>
            <person name="Boudinot P."/>
            <person name="Liberles D.A."/>
            <person name="Volff J.N."/>
            <person name="Philippe H."/>
            <person name="Lenhard B."/>
            <person name="Roest Crollius H."/>
            <person name="Wincker P."/>
            <person name="Chourrout D."/>
        </authorList>
    </citation>
    <scope>NUCLEOTIDE SEQUENCE [LARGE SCALE GENOMIC DNA]</scope>
</reference>
<name>E4XPF7_OIKDI</name>
<dbReference type="EMBL" id="FN653092">
    <property type="protein sequence ID" value="CBY11745.1"/>
    <property type="molecule type" value="Genomic_DNA"/>
</dbReference>
<sequence>MRLFRKFAFLGAISVKSENQMGEESRIDFMNIYQQMKSGGSLSDIAKDHFGEDLVKCEGGEWSPWFDADDPSGLGDQEPLGLFTGKEGMCDKPTEIDARTVDDEKHYIHSGNFVQLSPERGLYCYNHFQAKFGKEFCKDFEVRFCCPTAKKFEDEKCDGYRSEWITIDGPGGVGDLELVESVMSLAPDLLFCQPISQNVRVLGKLHEPLHFFNIPRFGSIGYSNEDITVRYCCKQSTRKDLVLVTGASKTMIKDNESIINWLLFNHEEVQEYTTFWVGIYDSSTFQKYSNVDEVIGALRTINGLIDHPPSCTARIFSLMIEIMKESSFQAKIFGFLDRNVDKELMYVIDSYLDQTESTMQLFQTGRSDPFCGQYLNSRECFGPPPSEEQKIEQWEAMQNNHLLVSTGAEYCQADEDIEPLEEIQQFVKMVSKPDLLSHLLQTPIF</sequence>
<dbReference type="GO" id="GO:0005576">
    <property type="term" value="C:extracellular region"/>
    <property type="evidence" value="ECO:0007669"/>
    <property type="project" value="UniProtKB-SubCell"/>
</dbReference>
<evidence type="ECO:0000259" key="5">
    <source>
        <dbReference type="Pfam" id="PF13330"/>
    </source>
</evidence>
<dbReference type="InParanoid" id="E4XPF7"/>
<dbReference type="Proteomes" id="UP000001307">
    <property type="component" value="Unassembled WGS sequence"/>
</dbReference>
<comment type="subcellular location">
    <subcellularLocation>
        <location evidence="1">Secreted</location>
    </subcellularLocation>
</comment>
<evidence type="ECO:0000313" key="6">
    <source>
        <dbReference type="EMBL" id="CBY11745.1"/>
    </source>
</evidence>
<protein>
    <recommendedName>
        <fullName evidence="5">WxxW domain-containing protein</fullName>
    </recommendedName>
</protein>
<keyword evidence="2" id="KW-0964">Secreted</keyword>
<evidence type="ECO:0000256" key="4">
    <source>
        <dbReference type="ARBA" id="ARBA00023180"/>
    </source>
</evidence>
<dbReference type="InterPro" id="IPR025155">
    <property type="entry name" value="WxxW_domain"/>
</dbReference>
<feature type="domain" description="WxxW" evidence="5">
    <location>
        <begin position="162"/>
        <end position="193"/>
    </location>
</feature>
<dbReference type="InterPro" id="IPR039675">
    <property type="entry name" value="CILP1/CILP2"/>
</dbReference>
<proteinExistence type="predicted"/>
<evidence type="ECO:0000313" key="7">
    <source>
        <dbReference type="Proteomes" id="UP000001307"/>
    </source>
</evidence>
<feature type="domain" description="WxxW" evidence="5">
    <location>
        <begin position="62"/>
        <end position="146"/>
    </location>
</feature>
<evidence type="ECO:0000256" key="3">
    <source>
        <dbReference type="ARBA" id="ARBA00022729"/>
    </source>
</evidence>
<evidence type="ECO:0000256" key="2">
    <source>
        <dbReference type="ARBA" id="ARBA00022525"/>
    </source>
</evidence>
<keyword evidence="7" id="KW-1185">Reference proteome</keyword>
<dbReference type="Pfam" id="PF13330">
    <property type="entry name" value="Mucin2_WxxW"/>
    <property type="match status" value="2"/>
</dbReference>
<accession>E4XPF7</accession>
<dbReference type="OrthoDB" id="10018712at2759"/>
<gene>
    <name evidence="6" type="ORF">GSOID_T00016923001</name>
</gene>
<evidence type="ECO:0000256" key="1">
    <source>
        <dbReference type="ARBA" id="ARBA00004613"/>
    </source>
</evidence>
<keyword evidence="3" id="KW-0732">Signal</keyword>